<evidence type="ECO:0000256" key="7">
    <source>
        <dbReference type="ARBA" id="ARBA00014002"/>
    </source>
</evidence>
<protein>
    <recommendedName>
        <fullName evidence="7">Probable alpha/beta-glucosidase agdC</fullName>
        <ecNumber evidence="5">3.2.1.20</ecNumber>
        <ecNumber evidence="6">3.2.1.21</ecNumber>
    </recommendedName>
</protein>
<dbReference type="Gene3D" id="3.20.20.80">
    <property type="entry name" value="Glycosidases"/>
    <property type="match status" value="2"/>
</dbReference>
<dbReference type="Pfam" id="PF01055">
    <property type="entry name" value="Glyco_hydro_31_2nd"/>
    <property type="match status" value="1"/>
</dbReference>
<dbReference type="PROSITE" id="PS00129">
    <property type="entry name" value="GLYCOSYL_HYDROL_F31_1"/>
    <property type="match status" value="1"/>
</dbReference>
<evidence type="ECO:0000256" key="1">
    <source>
        <dbReference type="ARBA" id="ARBA00000448"/>
    </source>
</evidence>
<keyword evidence="18" id="KW-0472">Membrane</keyword>
<dbReference type="EC" id="3.2.1.20" evidence="5"/>
<comment type="function">
    <text evidence="16">Glucosidase involved in the degradation of cellulosic biomass. Has both alpha- and beta-glucosidase activity.</text>
</comment>
<dbReference type="InterPro" id="IPR011013">
    <property type="entry name" value="Gal_mutarotase_sf_dom"/>
</dbReference>
<evidence type="ECO:0000256" key="17">
    <source>
        <dbReference type="RuleBase" id="RU361185"/>
    </source>
</evidence>
<comment type="catalytic activity">
    <reaction evidence="2">
        <text>Hydrolysis of terminal, non-reducing (1-&gt;4)-linked alpha-D-glucose residues with release of alpha-D-glucose.</text>
        <dbReference type="EC" id="3.2.1.20"/>
    </reaction>
</comment>
<dbReference type="InterPro" id="IPR000322">
    <property type="entry name" value="Glyco_hydro_31_TIM"/>
</dbReference>
<keyword evidence="11" id="KW-0325">Glycoprotein</keyword>
<dbReference type="SUPFAM" id="SSF51445">
    <property type="entry name" value="(Trans)glycosidases"/>
    <property type="match status" value="1"/>
</dbReference>
<keyword evidence="18" id="KW-1133">Transmembrane helix</keyword>
<evidence type="ECO:0000313" key="22">
    <source>
        <dbReference type="EMBL" id="KAL2071530.1"/>
    </source>
</evidence>
<dbReference type="InterPro" id="IPR030458">
    <property type="entry name" value="Glyco_hydro_31_AS"/>
</dbReference>
<dbReference type="InterPro" id="IPR025887">
    <property type="entry name" value="Glyco_hydro_31_N_dom"/>
</dbReference>
<comment type="subcellular location">
    <subcellularLocation>
        <location evidence="3">Secreted</location>
    </subcellularLocation>
</comment>
<organism evidence="22 23">
    <name type="scientific">Oculimacula yallundae</name>
    <dbReference type="NCBI Taxonomy" id="86028"/>
    <lineage>
        <taxon>Eukaryota</taxon>
        <taxon>Fungi</taxon>
        <taxon>Dikarya</taxon>
        <taxon>Ascomycota</taxon>
        <taxon>Pezizomycotina</taxon>
        <taxon>Leotiomycetes</taxon>
        <taxon>Helotiales</taxon>
        <taxon>Ploettnerulaceae</taxon>
        <taxon>Oculimacula</taxon>
    </lineage>
</organism>
<keyword evidence="14" id="KW-0961">Cell wall biogenesis/degradation</keyword>
<evidence type="ECO:0000256" key="14">
    <source>
        <dbReference type="ARBA" id="ARBA00023316"/>
    </source>
</evidence>
<dbReference type="CDD" id="cd14752">
    <property type="entry name" value="GH31_N"/>
    <property type="match status" value="1"/>
</dbReference>
<evidence type="ECO:0000256" key="6">
    <source>
        <dbReference type="ARBA" id="ARBA00012744"/>
    </source>
</evidence>
<keyword evidence="23" id="KW-1185">Reference proteome</keyword>
<evidence type="ECO:0000256" key="15">
    <source>
        <dbReference type="ARBA" id="ARBA00023326"/>
    </source>
</evidence>
<evidence type="ECO:0000256" key="8">
    <source>
        <dbReference type="ARBA" id="ARBA00022525"/>
    </source>
</evidence>
<evidence type="ECO:0000256" key="9">
    <source>
        <dbReference type="ARBA" id="ARBA00022729"/>
    </source>
</evidence>
<name>A0ABR4CNY1_9HELO</name>
<evidence type="ECO:0000256" key="2">
    <source>
        <dbReference type="ARBA" id="ARBA00001657"/>
    </source>
</evidence>
<dbReference type="Gene3D" id="2.60.40.1180">
    <property type="entry name" value="Golgi alpha-mannosidase II"/>
    <property type="match status" value="2"/>
</dbReference>
<dbReference type="EC" id="3.2.1.21" evidence="6"/>
<comment type="catalytic activity">
    <reaction evidence="1">
        <text>Hydrolysis of terminal, non-reducing beta-D-glucosyl residues with release of beta-D-glucose.</text>
        <dbReference type="EC" id="3.2.1.21"/>
    </reaction>
</comment>
<dbReference type="Proteomes" id="UP001595075">
    <property type="component" value="Unassembled WGS sequence"/>
</dbReference>
<feature type="domain" description="Glycoside hydrolase family 31 TIM barrel" evidence="19">
    <location>
        <begin position="298"/>
        <end position="728"/>
    </location>
</feature>
<keyword evidence="12" id="KW-0119">Carbohydrate metabolism</keyword>
<dbReference type="SUPFAM" id="SSF74650">
    <property type="entry name" value="Galactose mutarotase-like"/>
    <property type="match status" value="1"/>
</dbReference>
<dbReference type="PANTHER" id="PTHR22762:SF67">
    <property type="entry name" value="ALPHA_BETA-GLUCOSIDASE AGDC-RELATED"/>
    <property type="match status" value="1"/>
</dbReference>
<evidence type="ECO:0000256" key="4">
    <source>
        <dbReference type="ARBA" id="ARBA00007806"/>
    </source>
</evidence>
<accession>A0ABR4CNY1</accession>
<dbReference type="InterPro" id="IPR013780">
    <property type="entry name" value="Glyco_hydro_b"/>
</dbReference>
<evidence type="ECO:0000256" key="3">
    <source>
        <dbReference type="ARBA" id="ARBA00004613"/>
    </source>
</evidence>
<evidence type="ECO:0000256" key="18">
    <source>
        <dbReference type="SAM" id="Phobius"/>
    </source>
</evidence>
<evidence type="ECO:0000259" key="19">
    <source>
        <dbReference type="Pfam" id="PF01055"/>
    </source>
</evidence>
<evidence type="ECO:0000313" key="23">
    <source>
        <dbReference type="Proteomes" id="UP001595075"/>
    </source>
</evidence>
<comment type="similarity">
    <text evidence="4 17">Belongs to the glycosyl hydrolase 31 family.</text>
</comment>
<keyword evidence="18" id="KW-0812">Transmembrane</keyword>
<evidence type="ECO:0000256" key="5">
    <source>
        <dbReference type="ARBA" id="ARBA00012741"/>
    </source>
</evidence>
<evidence type="ECO:0000256" key="13">
    <source>
        <dbReference type="ARBA" id="ARBA00023295"/>
    </source>
</evidence>
<proteinExistence type="inferred from homology"/>
<dbReference type="InterPro" id="IPR048395">
    <property type="entry name" value="Glyco_hydro_31_C"/>
</dbReference>
<dbReference type="CDD" id="cd06602">
    <property type="entry name" value="GH31_MGAM_SI_GAA"/>
    <property type="match status" value="1"/>
</dbReference>
<dbReference type="Gene3D" id="2.60.40.1760">
    <property type="entry name" value="glycosyl hydrolase (family 31)"/>
    <property type="match status" value="1"/>
</dbReference>
<dbReference type="Pfam" id="PF13802">
    <property type="entry name" value="Gal_mutarotas_2"/>
    <property type="match status" value="1"/>
</dbReference>
<evidence type="ECO:0000256" key="16">
    <source>
        <dbReference type="ARBA" id="ARBA00025512"/>
    </source>
</evidence>
<dbReference type="EMBL" id="JAZHXI010000005">
    <property type="protein sequence ID" value="KAL2071530.1"/>
    <property type="molecule type" value="Genomic_DNA"/>
</dbReference>
<sequence>MESTKVKGKTQNGGDETKRHYDTQFTMAILFGLVVLAVTAVSSSSILSRASKDPLDACPGYKASNIKTSASTLTADLTLAGTACNAYSDDLKDLTLEVVYETNDRIHIKIQDAGDLVYQIPASVLPRPKATRGISSRKAAILFKYTAFPFSFSITRAKTGEILFDTSAASLVFETQYLRLRTSLPSDPNLYGLGEHSDPFRLNTTNYIRTLWSQDSYAIPAGANLYGNHPVYFEHRTTGSHGVFFANSNGMDIKINNTNGKNQYLEYNTLGGVLDFYFMAGPTPVAMSQQYAEVVGLPAMQSYWTFGYHNCRYGYEDSFDVAEVVYNHSRAGIPLETMWTDIDYMDRRRVFSLDPDRFKPDMFRYINHYLHENNQKQVLMVDPAVAYQPYPAYQRGAEDGVFLRRDNGSFWLGVVWPGVTVFPDWFNKDIQEYWNNEFSTFFSPKNGIDIDGLWIDMNEPSNFPCDFPCSDPYAAAVGFPPEAPPVRKPPRTLPGFPCSFQPAGCSGVKEVREIHRPDAPALITNDLITQRQVGKELGLPGRNLLYPKYAIHNAAGTDNGLGGGISNHTVNTDVIHQNGSAMYDTHNLYGTMMSTSSRLAMENRRPTERPFIITRSTFAGAGAHVGHWLGDNVSSWLGYRISIRTMLAFASIYQVPMVGSDVCGYADNTTEALCARWATLGAFSTFYRNHNGYQPNIPQEFYQWASVTSAAKKVIDIRYRLLDYIYTAFYEQNLDGTPLISPMFFLYPSDPSTFGLELQYFYGPSILVSPVTGEDSTSVSVYFPEDIFYDFFTHAKVEGKGAAIQINDVGIEDIPLHYRGGVIVPQRVEGAMTTTDLRKKDFEIIVPVGSDGKAAGSLYIDDGISIEQKGITYIRFEFDAKTFSMQGKYGYKAGVAVERLVFLGLGGGVKGCEVDGRSIGGWSLDEETGDLIVPVGKPLTRDFKIVLKR</sequence>
<dbReference type="InterPro" id="IPR017853">
    <property type="entry name" value="GH"/>
</dbReference>
<evidence type="ECO:0000256" key="11">
    <source>
        <dbReference type="ARBA" id="ARBA00023180"/>
    </source>
</evidence>
<reference evidence="22 23" key="1">
    <citation type="journal article" date="2024" name="Commun. Biol.">
        <title>Comparative genomic analysis of thermophilic fungi reveals convergent evolutionary adaptations and gene losses.</title>
        <authorList>
            <person name="Steindorff A.S."/>
            <person name="Aguilar-Pontes M.V."/>
            <person name="Robinson A.J."/>
            <person name="Andreopoulos B."/>
            <person name="LaButti K."/>
            <person name="Kuo A."/>
            <person name="Mondo S."/>
            <person name="Riley R."/>
            <person name="Otillar R."/>
            <person name="Haridas S."/>
            <person name="Lipzen A."/>
            <person name="Grimwood J."/>
            <person name="Schmutz J."/>
            <person name="Clum A."/>
            <person name="Reid I.D."/>
            <person name="Moisan M.C."/>
            <person name="Butler G."/>
            <person name="Nguyen T.T.M."/>
            <person name="Dewar K."/>
            <person name="Conant G."/>
            <person name="Drula E."/>
            <person name="Henrissat B."/>
            <person name="Hansel C."/>
            <person name="Singer S."/>
            <person name="Hutchinson M.I."/>
            <person name="de Vries R.P."/>
            <person name="Natvig D.O."/>
            <person name="Powell A.J."/>
            <person name="Tsang A."/>
            <person name="Grigoriev I.V."/>
        </authorList>
    </citation>
    <scope>NUCLEOTIDE SEQUENCE [LARGE SCALE GENOMIC DNA]</scope>
    <source>
        <strain evidence="22 23">CBS 494.80</strain>
    </source>
</reference>
<evidence type="ECO:0000259" key="20">
    <source>
        <dbReference type="Pfam" id="PF13802"/>
    </source>
</evidence>
<feature type="transmembrane region" description="Helical" evidence="18">
    <location>
        <begin position="25"/>
        <end position="47"/>
    </location>
</feature>
<keyword evidence="13 17" id="KW-0326">Glycosidase</keyword>
<keyword evidence="8" id="KW-0964">Secreted</keyword>
<keyword evidence="10 17" id="KW-0378">Hydrolase</keyword>
<evidence type="ECO:0000256" key="12">
    <source>
        <dbReference type="ARBA" id="ARBA00023277"/>
    </source>
</evidence>
<dbReference type="Pfam" id="PF21365">
    <property type="entry name" value="Glyco_hydro_31_3rd"/>
    <property type="match status" value="1"/>
</dbReference>
<feature type="domain" description="Glycoside hydrolase family 31 N-terminal" evidence="20">
    <location>
        <begin position="136"/>
        <end position="250"/>
    </location>
</feature>
<feature type="domain" description="Glycosyl hydrolase family 31 C-terminal" evidence="21">
    <location>
        <begin position="736"/>
        <end position="824"/>
    </location>
</feature>
<keyword evidence="15" id="KW-0624">Polysaccharide degradation</keyword>
<evidence type="ECO:0000259" key="21">
    <source>
        <dbReference type="Pfam" id="PF21365"/>
    </source>
</evidence>
<dbReference type="PANTHER" id="PTHR22762">
    <property type="entry name" value="ALPHA-GLUCOSIDASE"/>
    <property type="match status" value="1"/>
</dbReference>
<comment type="caution">
    <text evidence="22">The sequence shown here is derived from an EMBL/GenBank/DDBJ whole genome shotgun (WGS) entry which is preliminary data.</text>
</comment>
<keyword evidence="9" id="KW-0732">Signal</keyword>
<dbReference type="SUPFAM" id="SSF51011">
    <property type="entry name" value="Glycosyl hydrolase domain"/>
    <property type="match status" value="1"/>
</dbReference>
<gene>
    <name evidence="22" type="ORF">VTL71DRAFT_12765</name>
</gene>
<evidence type="ECO:0000256" key="10">
    <source>
        <dbReference type="ARBA" id="ARBA00022801"/>
    </source>
</evidence>